<protein>
    <recommendedName>
        <fullName evidence="5">Purine catabolism regulator</fullName>
    </recommendedName>
</protein>
<dbReference type="AlphaFoldDB" id="A0A8J2U0F4"/>
<gene>
    <name evidence="3" type="ORF">GCM10011333_29050</name>
</gene>
<evidence type="ECO:0000259" key="2">
    <source>
        <dbReference type="Pfam" id="PF13556"/>
    </source>
</evidence>
<dbReference type="Gene3D" id="1.10.10.2840">
    <property type="entry name" value="PucR C-terminal helix-turn-helix domain"/>
    <property type="match status" value="1"/>
</dbReference>
<feature type="domain" description="PucR C-terminal helix-turn-helix" evidence="2">
    <location>
        <begin position="458"/>
        <end position="516"/>
    </location>
</feature>
<dbReference type="InterPro" id="IPR042070">
    <property type="entry name" value="PucR_C-HTH_sf"/>
</dbReference>
<reference evidence="3" key="2">
    <citation type="submission" date="2020-09" db="EMBL/GenBank/DDBJ databases">
        <authorList>
            <person name="Sun Q."/>
            <person name="Zhou Y."/>
        </authorList>
    </citation>
    <scope>NUCLEOTIDE SEQUENCE</scope>
    <source>
        <strain evidence="3">CGMCC 1.12785</strain>
    </source>
</reference>
<evidence type="ECO:0000259" key="1">
    <source>
        <dbReference type="Pfam" id="PF07905"/>
    </source>
</evidence>
<evidence type="ECO:0000313" key="3">
    <source>
        <dbReference type="EMBL" id="GGA24160.1"/>
    </source>
</evidence>
<comment type="caution">
    <text evidence="3">The sequence shown here is derived from an EMBL/GenBank/DDBJ whole genome shotgun (WGS) entry which is preliminary data.</text>
</comment>
<evidence type="ECO:0000313" key="4">
    <source>
        <dbReference type="Proteomes" id="UP000616114"/>
    </source>
</evidence>
<organism evidence="3 4">
    <name type="scientific">Sediminivirga luteola</name>
    <dbReference type="NCBI Taxonomy" id="1774748"/>
    <lineage>
        <taxon>Bacteria</taxon>
        <taxon>Bacillati</taxon>
        <taxon>Actinomycetota</taxon>
        <taxon>Actinomycetes</taxon>
        <taxon>Micrococcales</taxon>
        <taxon>Brevibacteriaceae</taxon>
        <taxon>Sediminivirga</taxon>
    </lineage>
</organism>
<dbReference type="Proteomes" id="UP000616114">
    <property type="component" value="Unassembled WGS sequence"/>
</dbReference>
<dbReference type="Pfam" id="PF07905">
    <property type="entry name" value="PucR"/>
    <property type="match status" value="1"/>
</dbReference>
<dbReference type="InterPro" id="IPR051448">
    <property type="entry name" value="CdaR-like_regulators"/>
</dbReference>
<feature type="domain" description="Purine catabolism PurC-like" evidence="1">
    <location>
        <begin position="28"/>
        <end position="131"/>
    </location>
</feature>
<dbReference type="EMBL" id="BMFY01000014">
    <property type="protein sequence ID" value="GGA24160.1"/>
    <property type="molecule type" value="Genomic_DNA"/>
</dbReference>
<dbReference type="InterPro" id="IPR012914">
    <property type="entry name" value="PucR_dom"/>
</dbReference>
<sequence length="520" mass="56809">MPVTLQALLAERRFRLRLATPAGELPDEALSVPISWVHSSDLEDPTPFLDAGHLLLTDGTQFPVEQTAPEFYEQYAQRLVDRGIRGLGFATQVVHGHLPDAVRQACRRMRLPLFEVPERIPFIAIIQHVAEANAAEQNARMSWLLTAQRAIARAARRPDSLPAILGELERQLDSWVALFDAAGEPVHLPNLRSAPARSLPALRREVQASLARDVQGLWRIENEELAVTFQTIGRRGSMRGVLAIGRGDPLDIASNELVGSVIGFASVALDHHRSLDAARGSLRSAVLELLLQGSPEAAARVARPVWGSLPGGTVHLVSALSAVPPEGESHRPRHPVRGLEGLVMPGASARRRFHAVLDGEVVVVCVPDELPQVLDLLRRHEVVAGISGPVPAQHCAQALREARRAREWAAQHGRESAFIDEFARAGVLGMIPDADARLFAGRLLSPLRETGRKDGAELLETARVWLKHECAWNAAAAELGLHRHSLRNRIDALGRLLELDLGTIAGRFQLWAALQAADEE</sequence>
<dbReference type="PANTHER" id="PTHR33744:SF1">
    <property type="entry name" value="DNA-BINDING TRANSCRIPTIONAL ACTIVATOR ADER"/>
    <property type="match status" value="1"/>
</dbReference>
<dbReference type="RefSeq" id="WP_188551610.1">
    <property type="nucleotide sequence ID" value="NZ_BMFY01000014.1"/>
</dbReference>
<dbReference type="Pfam" id="PF13556">
    <property type="entry name" value="HTH_30"/>
    <property type="match status" value="1"/>
</dbReference>
<proteinExistence type="predicted"/>
<dbReference type="InterPro" id="IPR025736">
    <property type="entry name" value="PucR_C-HTH_dom"/>
</dbReference>
<reference evidence="3" key="1">
    <citation type="journal article" date="2014" name="Int. J. Syst. Evol. Microbiol.">
        <title>Complete genome sequence of Corynebacterium casei LMG S-19264T (=DSM 44701T), isolated from a smear-ripened cheese.</title>
        <authorList>
            <consortium name="US DOE Joint Genome Institute (JGI-PGF)"/>
            <person name="Walter F."/>
            <person name="Albersmeier A."/>
            <person name="Kalinowski J."/>
            <person name="Ruckert C."/>
        </authorList>
    </citation>
    <scope>NUCLEOTIDE SEQUENCE</scope>
    <source>
        <strain evidence="3">CGMCC 1.12785</strain>
    </source>
</reference>
<evidence type="ECO:0008006" key="5">
    <source>
        <dbReference type="Google" id="ProtNLM"/>
    </source>
</evidence>
<keyword evidence="4" id="KW-1185">Reference proteome</keyword>
<accession>A0A8J2U0F4</accession>
<dbReference type="PANTHER" id="PTHR33744">
    <property type="entry name" value="CARBOHYDRATE DIACID REGULATOR"/>
    <property type="match status" value="1"/>
</dbReference>
<name>A0A8J2U0F4_9MICO</name>